<dbReference type="SUPFAM" id="SSF49785">
    <property type="entry name" value="Galactose-binding domain-like"/>
    <property type="match status" value="1"/>
</dbReference>
<gene>
    <name evidence="6" type="ORF">NEMVEDRAFT_v1g214852</name>
</gene>
<dbReference type="SMART" id="SM00231">
    <property type="entry name" value="FA58C"/>
    <property type="match status" value="1"/>
</dbReference>
<dbReference type="InParanoid" id="A7SN79"/>
<dbReference type="PROSITE" id="PS01186">
    <property type="entry name" value="EGF_2"/>
    <property type="match status" value="1"/>
</dbReference>
<dbReference type="InterPro" id="IPR000742">
    <property type="entry name" value="EGF"/>
</dbReference>
<dbReference type="PhylomeDB" id="A7SN79"/>
<dbReference type="PANTHER" id="PTHR24543:SF325">
    <property type="entry name" value="F5_8 TYPE C DOMAIN-CONTAINING PROTEIN"/>
    <property type="match status" value="1"/>
</dbReference>
<feature type="domain" description="F5/8 type C" evidence="3">
    <location>
        <begin position="193"/>
        <end position="343"/>
    </location>
</feature>
<dbReference type="PROSITE" id="PS50026">
    <property type="entry name" value="EGF_3"/>
    <property type="match status" value="1"/>
</dbReference>
<dbReference type="InterPro" id="IPR003609">
    <property type="entry name" value="Pan_app"/>
</dbReference>
<keyword evidence="2" id="KW-0245">EGF-like domain</keyword>
<dbReference type="SUPFAM" id="SSF57196">
    <property type="entry name" value="EGF/Laminin"/>
    <property type="match status" value="1"/>
</dbReference>
<dbReference type="Pfam" id="PF00024">
    <property type="entry name" value="PAN_1"/>
    <property type="match status" value="1"/>
</dbReference>
<dbReference type="Gene3D" id="2.60.120.260">
    <property type="entry name" value="Galactose-binding domain-like"/>
    <property type="match status" value="1"/>
</dbReference>
<dbReference type="PROSITE" id="PS50948">
    <property type="entry name" value="PAN"/>
    <property type="match status" value="1"/>
</dbReference>
<evidence type="ECO:0000259" key="4">
    <source>
        <dbReference type="PROSITE" id="PS50026"/>
    </source>
</evidence>
<feature type="domain" description="Apple" evidence="5">
    <location>
        <begin position="45"/>
        <end position="121"/>
    </location>
</feature>
<comment type="caution">
    <text evidence="2">Lacks conserved residue(s) required for the propagation of feature annotation.</text>
</comment>
<evidence type="ECO:0000256" key="2">
    <source>
        <dbReference type="PROSITE-ProRule" id="PRU00076"/>
    </source>
</evidence>
<dbReference type="PROSITE" id="PS01286">
    <property type="entry name" value="FA58C_2"/>
    <property type="match status" value="1"/>
</dbReference>
<dbReference type="SMART" id="SM00181">
    <property type="entry name" value="EGF"/>
    <property type="match status" value="1"/>
</dbReference>
<dbReference type="PANTHER" id="PTHR24543">
    <property type="entry name" value="MULTICOPPER OXIDASE-RELATED"/>
    <property type="match status" value="1"/>
</dbReference>
<feature type="disulfide bond" evidence="2">
    <location>
        <begin position="152"/>
        <end position="161"/>
    </location>
</feature>
<evidence type="ECO:0000256" key="1">
    <source>
        <dbReference type="ARBA" id="ARBA00006373"/>
    </source>
</evidence>
<name>A7SN79_NEMVE</name>
<keyword evidence="7" id="KW-1185">Reference proteome</keyword>
<dbReference type="InterPro" id="IPR000421">
    <property type="entry name" value="FA58C"/>
</dbReference>
<evidence type="ECO:0000259" key="3">
    <source>
        <dbReference type="PROSITE" id="PS50022"/>
    </source>
</evidence>
<dbReference type="HOGENOM" id="CLU_901088_0_0_1"/>
<dbReference type="SUPFAM" id="SSF57414">
    <property type="entry name" value="Hairpin loop containing domain-like"/>
    <property type="match status" value="1"/>
</dbReference>
<protein>
    <submittedName>
        <fullName evidence="6">Uncharacterized protein</fullName>
    </submittedName>
</protein>
<dbReference type="CDD" id="cd00057">
    <property type="entry name" value="FA58C"/>
    <property type="match status" value="1"/>
</dbReference>
<dbReference type="Proteomes" id="UP000001593">
    <property type="component" value="Unassembled WGS sequence"/>
</dbReference>
<evidence type="ECO:0000259" key="5">
    <source>
        <dbReference type="PROSITE" id="PS50948"/>
    </source>
</evidence>
<feature type="domain" description="EGF-like" evidence="4">
    <location>
        <begin position="123"/>
        <end position="162"/>
    </location>
</feature>
<organism evidence="6 7">
    <name type="scientific">Nematostella vectensis</name>
    <name type="common">Starlet sea anemone</name>
    <dbReference type="NCBI Taxonomy" id="45351"/>
    <lineage>
        <taxon>Eukaryota</taxon>
        <taxon>Metazoa</taxon>
        <taxon>Cnidaria</taxon>
        <taxon>Anthozoa</taxon>
        <taxon>Hexacorallia</taxon>
        <taxon>Actiniaria</taxon>
        <taxon>Edwardsiidae</taxon>
        <taxon>Nematostella</taxon>
    </lineage>
</organism>
<feature type="disulfide bond" evidence="2">
    <location>
        <begin position="133"/>
        <end position="150"/>
    </location>
</feature>
<accession>A7SN79</accession>
<dbReference type="Gene3D" id="3.50.4.10">
    <property type="entry name" value="Hepatocyte Growth Factor"/>
    <property type="match status" value="1"/>
</dbReference>
<dbReference type="CDD" id="cd00054">
    <property type="entry name" value="EGF_CA"/>
    <property type="match status" value="1"/>
</dbReference>
<proteinExistence type="inferred from homology"/>
<comment type="similarity">
    <text evidence="1">Belongs to the EGF domain peptide family.</text>
</comment>
<dbReference type="eggNOG" id="KOG3516">
    <property type="taxonomic scope" value="Eukaryota"/>
</dbReference>
<dbReference type="Pfam" id="PF00754">
    <property type="entry name" value="F5_F8_type_C"/>
    <property type="match status" value="1"/>
</dbReference>
<dbReference type="AlphaFoldDB" id="A7SN79"/>
<dbReference type="Pfam" id="PF00008">
    <property type="entry name" value="EGF"/>
    <property type="match status" value="1"/>
</dbReference>
<dbReference type="Gene3D" id="2.10.25.10">
    <property type="entry name" value="Laminin"/>
    <property type="match status" value="1"/>
</dbReference>
<sequence>MRLLTHIPDLFPDQAIVMVTSKALCICAFFTFLDQLCITADQHDCRAVSSINEYTLRGHAYKSITGKQLTTCVITCDGDPNCYSLNYRFPTSICELNGGTRVSHPEHFVYTADSVYLEHLSRPAGSCSGGWPCSNKATCVNVPMMPGYKCYCQEGYTGELCQVLREEIDKDLHVLNNGTHYLKKENLSKSTDCKSPPIGISDEKYIGNSRIAGSSTGQWVLDYFEPYKGRLHGPSSWVPGLLDSTPWLQVNLGPKTRLVTHIATQGSPVQSWWTKKYRVCYGIFNGSLKDYRESGVRREFNGNTDRNGVVKHALRDPFEAKIVRIYPTDSNTRSALRLELYGCIVY</sequence>
<dbReference type="EMBL" id="DS469717">
    <property type="protein sequence ID" value="EDO34844.1"/>
    <property type="molecule type" value="Genomic_DNA"/>
</dbReference>
<dbReference type="PROSITE" id="PS00022">
    <property type="entry name" value="EGF_1"/>
    <property type="match status" value="1"/>
</dbReference>
<keyword evidence="2" id="KW-1015">Disulfide bond</keyword>
<reference evidence="6 7" key="1">
    <citation type="journal article" date="2007" name="Science">
        <title>Sea anemone genome reveals ancestral eumetazoan gene repertoire and genomic organization.</title>
        <authorList>
            <person name="Putnam N.H."/>
            <person name="Srivastava M."/>
            <person name="Hellsten U."/>
            <person name="Dirks B."/>
            <person name="Chapman J."/>
            <person name="Salamov A."/>
            <person name="Terry A."/>
            <person name="Shapiro H."/>
            <person name="Lindquist E."/>
            <person name="Kapitonov V.V."/>
            <person name="Jurka J."/>
            <person name="Genikhovich G."/>
            <person name="Grigoriev I.V."/>
            <person name="Lucas S.M."/>
            <person name="Steele R.E."/>
            <person name="Finnerty J.R."/>
            <person name="Technau U."/>
            <person name="Martindale M.Q."/>
            <person name="Rokhsar D.S."/>
        </authorList>
    </citation>
    <scope>NUCLEOTIDE SEQUENCE [LARGE SCALE GENOMIC DNA]</scope>
    <source>
        <strain evidence="7">CH2 X CH6</strain>
    </source>
</reference>
<dbReference type="OMA" id="QCICADA"/>
<evidence type="ECO:0000313" key="7">
    <source>
        <dbReference type="Proteomes" id="UP000001593"/>
    </source>
</evidence>
<dbReference type="InterPro" id="IPR008979">
    <property type="entry name" value="Galactose-bd-like_sf"/>
</dbReference>
<dbReference type="PROSITE" id="PS50022">
    <property type="entry name" value="FA58C_3"/>
    <property type="match status" value="1"/>
</dbReference>
<evidence type="ECO:0000313" key="6">
    <source>
        <dbReference type="EMBL" id="EDO34844.1"/>
    </source>
</evidence>